<evidence type="ECO:0000313" key="3">
    <source>
        <dbReference type="Proteomes" id="UP000480350"/>
    </source>
</evidence>
<comment type="caution">
    <text evidence="2">The sequence shown here is derived from an EMBL/GenBank/DDBJ whole genome shotgun (WGS) entry which is preliminary data.</text>
</comment>
<protein>
    <submittedName>
        <fullName evidence="2">DUF1127 domain-containing protein</fullName>
    </submittedName>
</protein>
<accession>A0A7C9IHL3</accession>
<gene>
    <name evidence="2" type="ORF">GQ651_12695</name>
</gene>
<evidence type="ECO:0000313" key="2">
    <source>
        <dbReference type="EMBL" id="MXQ08707.1"/>
    </source>
</evidence>
<evidence type="ECO:0000259" key="1">
    <source>
        <dbReference type="Pfam" id="PF06568"/>
    </source>
</evidence>
<dbReference type="RefSeq" id="WP_160764614.1">
    <property type="nucleotide sequence ID" value="NZ_WUPT01000002.1"/>
</dbReference>
<reference evidence="2 3" key="1">
    <citation type="submission" date="2019-12" db="EMBL/GenBank/DDBJ databases">
        <authorList>
            <person name="Lee S.D."/>
        </authorList>
    </citation>
    <scope>NUCLEOTIDE SEQUENCE [LARGE SCALE GENOMIC DNA]</scope>
    <source>
        <strain evidence="2 3">GH1-50</strain>
    </source>
</reference>
<dbReference type="Pfam" id="PF06568">
    <property type="entry name" value="YjiS-like"/>
    <property type="match status" value="1"/>
</dbReference>
<dbReference type="InterPro" id="IPR009506">
    <property type="entry name" value="YjiS-like"/>
</dbReference>
<proteinExistence type="predicted"/>
<name>A0A7C9IHL3_9RHOB</name>
<feature type="domain" description="YjiS-like" evidence="1">
    <location>
        <begin position="28"/>
        <end position="62"/>
    </location>
</feature>
<dbReference type="AlphaFoldDB" id="A0A7C9IHL3"/>
<dbReference type="Proteomes" id="UP000480350">
    <property type="component" value="Unassembled WGS sequence"/>
</dbReference>
<reference evidence="2 3" key="2">
    <citation type="submission" date="2020-03" db="EMBL/GenBank/DDBJ databases">
        <title>Kangsaoukella pontilimi gen. nov., sp. nov., a new member of the family Rhodobacteraceae isolated from a tidal mudflat.</title>
        <authorList>
            <person name="Kim I.S."/>
        </authorList>
    </citation>
    <scope>NUCLEOTIDE SEQUENCE [LARGE SCALE GENOMIC DNA]</scope>
    <source>
        <strain evidence="2 3">GH1-50</strain>
    </source>
</reference>
<organism evidence="2 3">
    <name type="scientific">Kangsaoukella pontilimi</name>
    <dbReference type="NCBI Taxonomy" id="2691042"/>
    <lineage>
        <taxon>Bacteria</taxon>
        <taxon>Pseudomonadati</taxon>
        <taxon>Pseudomonadota</taxon>
        <taxon>Alphaproteobacteria</taxon>
        <taxon>Rhodobacterales</taxon>
        <taxon>Paracoccaceae</taxon>
        <taxon>Kangsaoukella</taxon>
    </lineage>
</organism>
<sequence>MALLDDPRAAGRPAVLSDTISRAAYRIASAIMEWHSDRRTRKALLELSPEELDDIGLTRADLDKMLRRTGY</sequence>
<dbReference type="EMBL" id="WUPT01000002">
    <property type="protein sequence ID" value="MXQ08707.1"/>
    <property type="molecule type" value="Genomic_DNA"/>
</dbReference>
<keyword evidence="3" id="KW-1185">Reference proteome</keyword>